<organism evidence="1 2">
    <name type="scientific">Auriscalpium vulgare</name>
    <dbReference type="NCBI Taxonomy" id="40419"/>
    <lineage>
        <taxon>Eukaryota</taxon>
        <taxon>Fungi</taxon>
        <taxon>Dikarya</taxon>
        <taxon>Basidiomycota</taxon>
        <taxon>Agaricomycotina</taxon>
        <taxon>Agaricomycetes</taxon>
        <taxon>Russulales</taxon>
        <taxon>Auriscalpiaceae</taxon>
        <taxon>Auriscalpium</taxon>
    </lineage>
</organism>
<evidence type="ECO:0000313" key="1">
    <source>
        <dbReference type="EMBL" id="KAI0048801.1"/>
    </source>
</evidence>
<accession>A0ACB8RYA1</accession>
<keyword evidence="2" id="KW-1185">Reference proteome</keyword>
<protein>
    <submittedName>
        <fullName evidence="1">Concanavalin A-like lectin/glucanase</fullName>
    </submittedName>
</protein>
<gene>
    <name evidence="1" type="ORF">FA95DRAFT_1516876</name>
</gene>
<reference evidence="1" key="2">
    <citation type="journal article" date="2022" name="New Phytol.">
        <title>Evolutionary transition to the ectomycorrhizal habit in the genomes of a hyperdiverse lineage of mushroom-forming fungi.</title>
        <authorList>
            <person name="Looney B."/>
            <person name="Miyauchi S."/>
            <person name="Morin E."/>
            <person name="Drula E."/>
            <person name="Courty P.E."/>
            <person name="Kohler A."/>
            <person name="Kuo A."/>
            <person name="LaButti K."/>
            <person name="Pangilinan J."/>
            <person name="Lipzen A."/>
            <person name="Riley R."/>
            <person name="Andreopoulos W."/>
            <person name="He G."/>
            <person name="Johnson J."/>
            <person name="Nolan M."/>
            <person name="Tritt A."/>
            <person name="Barry K.W."/>
            <person name="Grigoriev I.V."/>
            <person name="Nagy L.G."/>
            <person name="Hibbett D."/>
            <person name="Henrissat B."/>
            <person name="Matheny P.B."/>
            <person name="Labbe J."/>
            <person name="Martin F.M."/>
        </authorList>
    </citation>
    <scope>NUCLEOTIDE SEQUENCE</scope>
    <source>
        <strain evidence="1">FP105234-sp</strain>
    </source>
</reference>
<reference evidence="1" key="1">
    <citation type="submission" date="2021-02" db="EMBL/GenBank/DDBJ databases">
        <authorList>
            <consortium name="DOE Joint Genome Institute"/>
            <person name="Ahrendt S."/>
            <person name="Looney B.P."/>
            <person name="Miyauchi S."/>
            <person name="Morin E."/>
            <person name="Drula E."/>
            <person name="Courty P.E."/>
            <person name="Chicoki N."/>
            <person name="Fauchery L."/>
            <person name="Kohler A."/>
            <person name="Kuo A."/>
            <person name="Labutti K."/>
            <person name="Pangilinan J."/>
            <person name="Lipzen A."/>
            <person name="Riley R."/>
            <person name="Andreopoulos W."/>
            <person name="He G."/>
            <person name="Johnson J."/>
            <person name="Barry K.W."/>
            <person name="Grigoriev I.V."/>
            <person name="Nagy L."/>
            <person name="Hibbett D."/>
            <person name="Henrissat B."/>
            <person name="Matheny P.B."/>
            <person name="Labbe J."/>
            <person name="Martin F."/>
        </authorList>
    </citation>
    <scope>NUCLEOTIDE SEQUENCE</scope>
    <source>
        <strain evidence="1">FP105234-sp</strain>
    </source>
</reference>
<evidence type="ECO:0000313" key="2">
    <source>
        <dbReference type="Proteomes" id="UP000814033"/>
    </source>
</evidence>
<dbReference type="Proteomes" id="UP000814033">
    <property type="component" value="Unassembled WGS sequence"/>
</dbReference>
<dbReference type="EMBL" id="MU275881">
    <property type="protein sequence ID" value="KAI0048801.1"/>
    <property type="molecule type" value="Genomic_DNA"/>
</dbReference>
<sequence length="325" mass="35927">MAVFCHGAGVLATDDGTRIANRTIERTVQLRTHSLFPPYIDQDLQNRWWDFGADAYVNTAKHVRLTRNRPSLMGWLWSRLPLTATNYVIEIEFKVWGESHHLFGDGMAVWITKDRAQPGPVFGSIDMFTGLGIFLDTYANGRHGFAFPRVVAMLGDGKTSYDHDQDGETNKLGACSANFRRTNVATKLKITYVKDTVLDVKIQYKGWDDWSDCFTINGVTLPTNPYVGFSALTGEVSDAHDIISVSTSSAVLSAAEAPRNKIRHFSSSTFSISFVRLILLVAVAGAAWYGWQKYGRRRFGGAGGRGLGGLGGRGGAGFWQDPKRF</sequence>
<name>A0ACB8RYA1_9AGAM</name>
<proteinExistence type="predicted"/>
<comment type="caution">
    <text evidence="1">The sequence shown here is derived from an EMBL/GenBank/DDBJ whole genome shotgun (WGS) entry which is preliminary data.</text>
</comment>